<evidence type="ECO:0000256" key="3">
    <source>
        <dbReference type="ARBA" id="ARBA00022448"/>
    </source>
</evidence>
<dbReference type="AlphaFoldDB" id="A0A8T0FU15"/>
<evidence type="ECO:0000256" key="9">
    <source>
        <dbReference type="ARBA" id="ARBA00023065"/>
    </source>
</evidence>
<evidence type="ECO:0000259" key="10">
    <source>
        <dbReference type="Pfam" id="PF00248"/>
    </source>
</evidence>
<sequence length="423" mass="47704">MSVKSEHNKTNTLIKNNTNRAPIAILECMEEGLLPSESSMAANPVSRQVSLSYPTPMKYRNLGKSGLRISAMGLGTWVTFGSHISEQMAEDIVSVAYENGINLFDTADVYAGGKAEILLGRILKKKEWKRSSYNVATKLFWGGRGENERGLSRKHIIEGLQASLERLQLNYVDIIFVNKADPMCPMEEVVRAFTHCINHGMAMYWGTCRWTAMEIMEAYTVARQFNLIPPLVEQTEYHMFQREKVEIHLPELYHKIGVGAMTWSPQAFGMFTGKFDEGVHLLSRGSVKVRNFTMLPDKPCPEEGRSPRHQTKIQELSLLAEKVGCTYTQLTIAWCLKNENVHCVLVGASTLEQLYEHIHAIQLIPRLTTGLINEIEKILDNKPIRMPLQSSEAGCKAAFKAGDLGKCAKWNNRQCWHKNGFPS</sequence>
<proteinExistence type="inferred from homology"/>
<keyword evidence="9" id="KW-0406">Ion transport</keyword>
<keyword evidence="12" id="KW-1185">Reference proteome</keyword>
<evidence type="ECO:0000256" key="2">
    <source>
        <dbReference type="ARBA" id="ARBA00006515"/>
    </source>
</evidence>
<keyword evidence="6" id="KW-0521">NADP</keyword>
<evidence type="ECO:0000256" key="1">
    <source>
        <dbReference type="ARBA" id="ARBA00004496"/>
    </source>
</evidence>
<dbReference type="PANTHER" id="PTHR43150:SF2">
    <property type="entry name" value="HYPERKINETIC, ISOFORM M"/>
    <property type="match status" value="1"/>
</dbReference>
<reference evidence="11" key="2">
    <citation type="submission" date="2020-06" db="EMBL/GenBank/DDBJ databases">
        <authorList>
            <person name="Sheffer M."/>
        </authorList>
    </citation>
    <scope>NUCLEOTIDE SEQUENCE</scope>
</reference>
<dbReference type="GO" id="GO:0015459">
    <property type="term" value="F:potassium channel regulator activity"/>
    <property type="evidence" value="ECO:0007669"/>
    <property type="project" value="TreeGrafter"/>
</dbReference>
<feature type="domain" description="NADP-dependent oxidoreductase" evidence="10">
    <location>
        <begin position="72"/>
        <end position="379"/>
    </location>
</feature>
<dbReference type="PANTHER" id="PTHR43150">
    <property type="entry name" value="HYPERKINETIC, ISOFORM M"/>
    <property type="match status" value="1"/>
</dbReference>
<dbReference type="NCBIfam" id="TIGR01293">
    <property type="entry name" value="Kv_beta"/>
    <property type="match status" value="1"/>
</dbReference>
<evidence type="ECO:0000256" key="7">
    <source>
        <dbReference type="ARBA" id="ARBA00022958"/>
    </source>
</evidence>
<name>A0A8T0FU15_ARGBR</name>
<dbReference type="GO" id="GO:0044325">
    <property type="term" value="F:transmembrane transporter binding"/>
    <property type="evidence" value="ECO:0007669"/>
    <property type="project" value="TreeGrafter"/>
</dbReference>
<keyword evidence="3" id="KW-0813">Transport</keyword>
<dbReference type="InterPro" id="IPR036812">
    <property type="entry name" value="NAD(P)_OxRdtase_dom_sf"/>
</dbReference>
<evidence type="ECO:0000256" key="4">
    <source>
        <dbReference type="ARBA" id="ARBA00022490"/>
    </source>
</evidence>
<comment type="similarity">
    <text evidence="2">Belongs to the shaker potassium channel beta subunit family.</text>
</comment>
<dbReference type="Pfam" id="PF00248">
    <property type="entry name" value="Aldo_ket_red"/>
    <property type="match status" value="1"/>
</dbReference>
<dbReference type="GO" id="GO:1901379">
    <property type="term" value="P:regulation of potassium ion transmembrane transport"/>
    <property type="evidence" value="ECO:0007669"/>
    <property type="project" value="TreeGrafter"/>
</dbReference>
<keyword evidence="7" id="KW-0630">Potassium</keyword>
<dbReference type="EMBL" id="JABXBU010000002">
    <property type="protein sequence ID" value="KAF8794624.1"/>
    <property type="molecule type" value="Genomic_DNA"/>
</dbReference>
<evidence type="ECO:0000256" key="5">
    <source>
        <dbReference type="ARBA" id="ARBA00022538"/>
    </source>
</evidence>
<protein>
    <submittedName>
        <fullName evidence="11">Voltage-gated potassium channel subunit like protein</fullName>
    </submittedName>
</protein>
<evidence type="ECO:0000313" key="11">
    <source>
        <dbReference type="EMBL" id="KAF8794624.1"/>
    </source>
</evidence>
<dbReference type="InterPro" id="IPR023210">
    <property type="entry name" value="NADP_OxRdtase_dom"/>
</dbReference>
<dbReference type="GO" id="GO:0008076">
    <property type="term" value="C:voltage-gated potassium channel complex"/>
    <property type="evidence" value="ECO:0007669"/>
    <property type="project" value="TreeGrafter"/>
</dbReference>
<dbReference type="SUPFAM" id="SSF51430">
    <property type="entry name" value="NAD(P)-linked oxidoreductase"/>
    <property type="match status" value="1"/>
</dbReference>
<comment type="caution">
    <text evidence="11">The sequence shown here is derived from an EMBL/GenBank/DDBJ whole genome shotgun (WGS) entry which is preliminary data.</text>
</comment>
<gene>
    <name evidence="11" type="ORF">HNY73_002588</name>
</gene>
<dbReference type="Gene3D" id="3.20.20.100">
    <property type="entry name" value="NADP-dependent oxidoreductase domain"/>
    <property type="match status" value="1"/>
</dbReference>
<evidence type="ECO:0000256" key="8">
    <source>
        <dbReference type="ARBA" id="ARBA00023002"/>
    </source>
</evidence>
<evidence type="ECO:0000256" key="6">
    <source>
        <dbReference type="ARBA" id="ARBA00022857"/>
    </source>
</evidence>
<dbReference type="PRINTS" id="PR01577">
    <property type="entry name" value="KCNABCHANNEL"/>
</dbReference>
<accession>A0A8T0FU15</accession>
<organism evidence="11 12">
    <name type="scientific">Argiope bruennichi</name>
    <name type="common">Wasp spider</name>
    <name type="synonym">Aranea bruennichi</name>
    <dbReference type="NCBI Taxonomy" id="94029"/>
    <lineage>
        <taxon>Eukaryota</taxon>
        <taxon>Metazoa</taxon>
        <taxon>Ecdysozoa</taxon>
        <taxon>Arthropoda</taxon>
        <taxon>Chelicerata</taxon>
        <taxon>Arachnida</taxon>
        <taxon>Araneae</taxon>
        <taxon>Araneomorphae</taxon>
        <taxon>Entelegynae</taxon>
        <taxon>Araneoidea</taxon>
        <taxon>Araneidae</taxon>
        <taxon>Argiope</taxon>
    </lineage>
</organism>
<keyword evidence="11" id="KW-0407">Ion channel</keyword>
<dbReference type="GO" id="GO:0005249">
    <property type="term" value="F:voltage-gated potassium channel activity"/>
    <property type="evidence" value="ECO:0007669"/>
    <property type="project" value="InterPro"/>
</dbReference>
<keyword evidence="8" id="KW-0560">Oxidoreductase</keyword>
<reference evidence="11" key="1">
    <citation type="journal article" date="2020" name="bioRxiv">
        <title>Chromosome-level reference genome of the European wasp spider Argiope bruennichi: a resource for studies on range expansion and evolutionary adaptation.</title>
        <authorList>
            <person name="Sheffer M.M."/>
            <person name="Hoppe A."/>
            <person name="Krehenwinkel H."/>
            <person name="Uhl G."/>
            <person name="Kuss A.W."/>
            <person name="Jensen L."/>
            <person name="Jensen C."/>
            <person name="Gillespie R.G."/>
            <person name="Hoff K.J."/>
            <person name="Prost S."/>
        </authorList>
    </citation>
    <scope>NUCLEOTIDE SEQUENCE</scope>
</reference>
<dbReference type="InterPro" id="IPR005399">
    <property type="entry name" value="K_chnl_volt-dep_bsu_KCNAB-rel"/>
</dbReference>
<dbReference type="InterPro" id="IPR005983">
    <property type="entry name" value="K_chnl_volt-dep_bsu_KCNAB"/>
</dbReference>
<keyword evidence="5" id="KW-0633">Potassium transport</keyword>
<keyword evidence="4" id="KW-0963">Cytoplasm</keyword>
<dbReference type="GO" id="GO:0016491">
    <property type="term" value="F:oxidoreductase activity"/>
    <property type="evidence" value="ECO:0007669"/>
    <property type="project" value="UniProtKB-KW"/>
</dbReference>
<dbReference type="Proteomes" id="UP000807504">
    <property type="component" value="Unassembled WGS sequence"/>
</dbReference>
<dbReference type="GO" id="GO:0005737">
    <property type="term" value="C:cytoplasm"/>
    <property type="evidence" value="ECO:0007669"/>
    <property type="project" value="UniProtKB-SubCell"/>
</dbReference>
<comment type="subcellular location">
    <subcellularLocation>
        <location evidence="1">Cytoplasm</location>
    </subcellularLocation>
</comment>
<evidence type="ECO:0000313" key="12">
    <source>
        <dbReference type="Proteomes" id="UP000807504"/>
    </source>
</evidence>